<protein>
    <submittedName>
        <fullName evidence="3">Membrane protein</fullName>
    </submittedName>
</protein>
<feature type="transmembrane region" description="Helical" evidence="1">
    <location>
        <begin position="234"/>
        <end position="259"/>
    </location>
</feature>
<feature type="transmembrane region" description="Helical" evidence="1">
    <location>
        <begin position="396"/>
        <end position="413"/>
    </location>
</feature>
<evidence type="ECO:0000259" key="2">
    <source>
        <dbReference type="Pfam" id="PF03703"/>
    </source>
</evidence>
<keyword evidence="1" id="KW-1133">Transmembrane helix</keyword>
<feature type="transmembrane region" description="Helical" evidence="1">
    <location>
        <begin position="55"/>
        <end position="75"/>
    </location>
</feature>
<feature type="transmembrane region" description="Helical" evidence="1">
    <location>
        <begin position="370"/>
        <end position="390"/>
    </location>
</feature>
<keyword evidence="1" id="KW-0812">Transmembrane</keyword>
<evidence type="ECO:0000256" key="1">
    <source>
        <dbReference type="SAM" id="Phobius"/>
    </source>
</evidence>
<dbReference type="PIRSF" id="PIRSF026631">
    <property type="entry name" value="UCP026631"/>
    <property type="match status" value="1"/>
</dbReference>
<dbReference type="Proteomes" id="UP000233750">
    <property type="component" value="Unassembled WGS sequence"/>
</dbReference>
<dbReference type="PANTHER" id="PTHR34473">
    <property type="entry name" value="UPF0699 TRANSMEMBRANE PROTEIN YDBS"/>
    <property type="match status" value="1"/>
</dbReference>
<evidence type="ECO:0000313" key="3">
    <source>
        <dbReference type="EMBL" id="PKV94507.1"/>
    </source>
</evidence>
<reference evidence="3 4" key="1">
    <citation type="submission" date="2017-12" db="EMBL/GenBank/DDBJ databases">
        <title>Sequencing the genomes of 1000 Actinobacteria strains.</title>
        <authorList>
            <person name="Klenk H.-P."/>
        </authorList>
    </citation>
    <scope>NUCLEOTIDE SEQUENCE [LARGE SCALE GENOMIC DNA]</scope>
    <source>
        <strain evidence="3 4">DSM 45165</strain>
    </source>
</reference>
<feature type="transmembrane region" description="Helical" evidence="1">
    <location>
        <begin position="190"/>
        <end position="209"/>
    </location>
</feature>
<dbReference type="EMBL" id="PJMY01000003">
    <property type="protein sequence ID" value="PKV94507.1"/>
    <property type="molecule type" value="Genomic_DNA"/>
</dbReference>
<proteinExistence type="predicted"/>
<comment type="caution">
    <text evidence="3">The sequence shown here is derived from an EMBL/GenBank/DDBJ whole genome shotgun (WGS) entry which is preliminary data.</text>
</comment>
<name>A0A2N3WKV2_9PSEU</name>
<dbReference type="AlphaFoldDB" id="A0A2N3WKV2"/>
<dbReference type="InterPro" id="IPR014529">
    <property type="entry name" value="UCP026631"/>
</dbReference>
<dbReference type="PANTHER" id="PTHR34473:SF2">
    <property type="entry name" value="UPF0699 TRANSMEMBRANE PROTEIN YDBT"/>
    <property type="match status" value="1"/>
</dbReference>
<dbReference type="Pfam" id="PF03703">
    <property type="entry name" value="bPH_2"/>
    <property type="match status" value="2"/>
</dbReference>
<sequence>MNAAAPSPPVAAEGAGDTPWHRLDRRMLLIRPVLDLVKSLPVLVGALLLGHGNNWQWIGLAATAVTIGVGISHCLTSRYRVTATQIEWHTGLLLRKQRAIPRDRIRTVDVLSEPKHRLFSLSAVRIGTGRHDHGKGPGKDQLVLDAVTHAEAERLRALLLHRKTAETEAPQPPESLVAEVDKRWVRYAPFTLSGLAVVAAILGTVYHFAHELHFDPTSFGPLRDLTNRALEQPVWLTVVLAAAGLLVLVSVLSVGGYVLSFWNFRLTREPGGTLHIRRGLITTRSVSIEEDRLRGVEIKEPLPLRMVGGAKCVAVAAGLREGKGADRGGGLLLPPAPAGKAREIASEVLGEDFANVPLVRHSRRALTRRITRAVFAVLALSAALFALAWLDVLPEWPWQAALVLLPFAVLVGFDRYRSLGHAITGRYLVTRSGSLARATVAVRRDRLTGIVVHQSLFQRRAGLVTVIAPVAAGRGHYRVLDVDEGAGLALADTAVPGLLTPFLASGGKTVTCGNLPTRS</sequence>
<dbReference type="OrthoDB" id="4121259at2"/>
<keyword evidence="1" id="KW-0472">Membrane</keyword>
<keyword evidence="4" id="KW-1185">Reference proteome</keyword>
<feature type="domain" description="YdbS-like PH" evidence="2">
    <location>
        <begin position="76"/>
        <end position="158"/>
    </location>
</feature>
<gene>
    <name evidence="3" type="ORF">ATK30_5386</name>
</gene>
<dbReference type="RefSeq" id="WP_101437920.1">
    <property type="nucleotide sequence ID" value="NZ_PJMY01000003.1"/>
</dbReference>
<organism evidence="3 4">
    <name type="scientific">Amycolatopsis echigonensis</name>
    <dbReference type="NCBI Taxonomy" id="2576905"/>
    <lineage>
        <taxon>Bacteria</taxon>
        <taxon>Bacillati</taxon>
        <taxon>Actinomycetota</taxon>
        <taxon>Actinomycetes</taxon>
        <taxon>Pseudonocardiales</taxon>
        <taxon>Pseudonocardiaceae</taxon>
        <taxon>Amycolatopsis</taxon>
    </lineage>
</organism>
<feature type="domain" description="YdbS-like PH" evidence="2">
    <location>
        <begin position="416"/>
        <end position="486"/>
    </location>
</feature>
<accession>A0A2N3WKV2</accession>
<dbReference type="InterPro" id="IPR005182">
    <property type="entry name" value="YdbS-like_PH"/>
</dbReference>
<evidence type="ECO:0000313" key="4">
    <source>
        <dbReference type="Proteomes" id="UP000233750"/>
    </source>
</evidence>